<comment type="caution">
    <text evidence="3">The sequence shown here is derived from an EMBL/GenBank/DDBJ whole genome shotgun (WGS) entry which is preliminary data.</text>
</comment>
<proteinExistence type="inferred from homology"/>
<dbReference type="AlphaFoldDB" id="A0A553NXI3"/>
<evidence type="ECO:0000256" key="2">
    <source>
        <dbReference type="ARBA" id="ARBA00014933"/>
    </source>
</evidence>
<dbReference type="EMBL" id="VCGU01000009">
    <property type="protein sequence ID" value="TRY70138.1"/>
    <property type="molecule type" value="Genomic_DNA"/>
</dbReference>
<dbReference type="InterPro" id="IPR011989">
    <property type="entry name" value="ARM-like"/>
</dbReference>
<dbReference type="OMA" id="WFNWLGE"/>
<accession>A0A553NXI3</accession>
<comment type="similarity">
    <text evidence="1">Belongs to the proteasome subunit S5B/HSM3 family.</text>
</comment>
<dbReference type="Pfam" id="PF10508">
    <property type="entry name" value="Proteasom_PSMB"/>
    <property type="match status" value="1"/>
</dbReference>
<dbReference type="Proteomes" id="UP000318571">
    <property type="component" value="Chromosome 9"/>
</dbReference>
<dbReference type="OrthoDB" id="10250600at2759"/>
<sequence>MSEDEDFSALASMETFMSRLSLAPVEEKTSILQNILPLIGDIAQKPEWKASVSQSNLHILFDCFNTSSEEEMNIAGQVLQKIAAIIPPQVMIKKYSQNIKRCLEHPDSVVKKANLKALHVCLTGQSQAALDELAANQPLLNLVTQKIRDPDLAVSKEAIIVLEDVASIGRLETNPFFNQGLLAMVKDLSQDKDEKVRMRTYDLAVSISRLSPEHLERIKPTSLIKSLVHEVITDDVLIQLNAIEVLTLLARSEHCQVYLDECNVFSELNQMIDSISSGPMANFLVPGFVKLFGVVAQSHKEDCFEKFPNFKSTLQSMLDGNDQIQQILAIETYGFICQNPVKKIDLANRQFFVEGFMPVLSKYLKTGIANLRSKAMHVLDDLMTTHYEPGENLNNEWRVNQAILRRTDPNPLMRLLEYSRLPFPEVTIITHSVLLKLVEQPFALKMFQSTPGFMESLLDRTVSQTKEVILLKFRILERITQLELSREIFPPEVAQKVAQYVQNGPFHAGSQVHVAFGEL</sequence>
<organism evidence="3 4">
    <name type="scientific">Tigriopus californicus</name>
    <name type="common">Marine copepod</name>
    <dbReference type="NCBI Taxonomy" id="6832"/>
    <lineage>
        <taxon>Eukaryota</taxon>
        <taxon>Metazoa</taxon>
        <taxon>Ecdysozoa</taxon>
        <taxon>Arthropoda</taxon>
        <taxon>Crustacea</taxon>
        <taxon>Multicrustacea</taxon>
        <taxon>Hexanauplia</taxon>
        <taxon>Copepoda</taxon>
        <taxon>Harpacticoida</taxon>
        <taxon>Harpacticidae</taxon>
        <taxon>Tigriopus</taxon>
    </lineage>
</organism>
<reference evidence="3 4" key="1">
    <citation type="journal article" date="2018" name="Nat. Ecol. Evol.">
        <title>Genomic signatures of mitonuclear coevolution across populations of Tigriopus californicus.</title>
        <authorList>
            <person name="Barreto F.S."/>
            <person name="Watson E.T."/>
            <person name="Lima T.G."/>
            <person name="Willett C.S."/>
            <person name="Edmands S."/>
            <person name="Li W."/>
            <person name="Burton R.S."/>
        </authorList>
    </citation>
    <scope>NUCLEOTIDE SEQUENCE [LARGE SCALE GENOMIC DNA]</scope>
    <source>
        <strain evidence="3 4">San Diego</strain>
    </source>
</reference>
<dbReference type="SUPFAM" id="SSF48371">
    <property type="entry name" value="ARM repeat"/>
    <property type="match status" value="1"/>
</dbReference>
<dbReference type="PANTHER" id="PTHR13554:SF10">
    <property type="entry name" value="26S PROTEASOME NON-ATPASE REGULATORY SUBUNIT 5"/>
    <property type="match status" value="1"/>
</dbReference>
<keyword evidence="4" id="KW-1185">Reference proteome</keyword>
<dbReference type="Gene3D" id="1.25.10.10">
    <property type="entry name" value="Leucine-rich Repeat Variant"/>
    <property type="match status" value="2"/>
</dbReference>
<dbReference type="GO" id="GO:0043248">
    <property type="term" value="P:proteasome assembly"/>
    <property type="evidence" value="ECO:0007669"/>
    <property type="project" value="InterPro"/>
</dbReference>
<name>A0A553NXI3_TIGCA</name>
<dbReference type="STRING" id="6832.A0A553NXI3"/>
<dbReference type="InterPro" id="IPR016024">
    <property type="entry name" value="ARM-type_fold"/>
</dbReference>
<protein>
    <recommendedName>
        <fullName evidence="2">26S proteasome non-ATPase regulatory subunit 5</fullName>
    </recommendedName>
</protein>
<dbReference type="InterPro" id="IPR019538">
    <property type="entry name" value="PSMD5"/>
</dbReference>
<evidence type="ECO:0000313" key="3">
    <source>
        <dbReference type="EMBL" id="TRY70138.1"/>
    </source>
</evidence>
<dbReference type="GO" id="GO:0005829">
    <property type="term" value="C:cytosol"/>
    <property type="evidence" value="ECO:0007669"/>
    <property type="project" value="TreeGrafter"/>
</dbReference>
<gene>
    <name evidence="3" type="ORF">TCAL_04821</name>
</gene>
<dbReference type="PANTHER" id="PTHR13554">
    <property type="entry name" value="26S PROTEASOME NON-ATPASE REGULATORY SUBUNIT 5-RELATED"/>
    <property type="match status" value="1"/>
</dbReference>
<evidence type="ECO:0000256" key="1">
    <source>
        <dbReference type="ARBA" id="ARBA00006823"/>
    </source>
</evidence>
<evidence type="ECO:0000313" key="4">
    <source>
        <dbReference type="Proteomes" id="UP000318571"/>
    </source>
</evidence>